<keyword evidence="2" id="KW-1185">Reference proteome</keyword>
<protein>
    <submittedName>
        <fullName evidence="1">Uncharacterized protein</fullName>
    </submittedName>
</protein>
<proteinExistence type="predicted"/>
<evidence type="ECO:0000313" key="1">
    <source>
        <dbReference type="EMBL" id="PEN14271.1"/>
    </source>
</evidence>
<reference evidence="1 2" key="1">
    <citation type="submission" date="2017-10" db="EMBL/GenBank/DDBJ databases">
        <title>Draft genome of Longibacter Salinarum.</title>
        <authorList>
            <person name="Goh K.M."/>
            <person name="Shamsir M.S."/>
            <person name="Lim S.W."/>
        </authorList>
    </citation>
    <scope>NUCLEOTIDE SEQUENCE [LARGE SCALE GENOMIC DNA]</scope>
    <source>
        <strain evidence="1 2">KCTC 52045</strain>
    </source>
</reference>
<evidence type="ECO:0000313" key="2">
    <source>
        <dbReference type="Proteomes" id="UP000220102"/>
    </source>
</evidence>
<dbReference type="RefSeq" id="WP_098074450.1">
    <property type="nucleotide sequence ID" value="NZ_PDEQ01000002.1"/>
</dbReference>
<name>A0A2A8D080_9BACT</name>
<gene>
    <name evidence="1" type="ORF">CRI94_04330</name>
</gene>
<dbReference type="Proteomes" id="UP000220102">
    <property type="component" value="Unassembled WGS sequence"/>
</dbReference>
<sequence length="82" mass="9460">MEYEADEYRLMATMKTVKQVATALESLSARMTEAYEEKREDEKTPDDLRKDLEDLRGLCRESARILDAASEKLQKRAEDGSE</sequence>
<comment type="caution">
    <text evidence="1">The sequence shown here is derived from an EMBL/GenBank/DDBJ whole genome shotgun (WGS) entry which is preliminary data.</text>
</comment>
<accession>A0A2A8D080</accession>
<dbReference type="EMBL" id="PDEQ01000002">
    <property type="protein sequence ID" value="PEN14271.1"/>
    <property type="molecule type" value="Genomic_DNA"/>
</dbReference>
<organism evidence="1 2">
    <name type="scientific">Longibacter salinarum</name>
    <dbReference type="NCBI Taxonomy" id="1850348"/>
    <lineage>
        <taxon>Bacteria</taxon>
        <taxon>Pseudomonadati</taxon>
        <taxon>Rhodothermota</taxon>
        <taxon>Rhodothermia</taxon>
        <taxon>Rhodothermales</taxon>
        <taxon>Salisaetaceae</taxon>
        <taxon>Longibacter</taxon>
    </lineage>
</organism>
<dbReference type="AlphaFoldDB" id="A0A2A8D080"/>